<evidence type="ECO:0000256" key="3">
    <source>
        <dbReference type="ARBA" id="ARBA00022448"/>
    </source>
</evidence>
<dbReference type="PANTHER" id="PTHR21716:SF53">
    <property type="entry name" value="PERMEASE PERM-RELATED"/>
    <property type="match status" value="1"/>
</dbReference>
<evidence type="ECO:0000313" key="9">
    <source>
        <dbReference type="EMBL" id="KEY91548.1"/>
    </source>
</evidence>
<dbReference type="STRING" id="1179155.CF67_14075"/>
<feature type="transmembrane region" description="Helical" evidence="8">
    <location>
        <begin position="278"/>
        <end position="301"/>
    </location>
</feature>
<keyword evidence="10" id="KW-1185">Reference proteome</keyword>
<reference evidence="9 10" key="1">
    <citation type="submission" date="2014-03" db="EMBL/GenBank/DDBJ databases">
        <title>Selection and divergence in the genomes of co-occurring obligate luminous symbionts with specific hosts.</title>
        <authorList>
            <person name="Hendry T.A."/>
            <person name="de Wet J.R."/>
            <person name="Dunlap P.V."/>
        </authorList>
    </citation>
    <scope>NUCLEOTIDE SEQUENCE [LARGE SCALE GENOMIC DNA]</scope>
    <source>
        <strain evidence="9 10">Ppalp.1</strain>
    </source>
</reference>
<evidence type="ECO:0000256" key="4">
    <source>
        <dbReference type="ARBA" id="ARBA00022475"/>
    </source>
</evidence>
<evidence type="ECO:0000256" key="6">
    <source>
        <dbReference type="ARBA" id="ARBA00022989"/>
    </source>
</evidence>
<accession>A0A084CP19</accession>
<comment type="similarity">
    <text evidence="2">Belongs to the autoinducer-2 exporter (AI-2E) (TC 2.A.86) family.</text>
</comment>
<dbReference type="eggNOG" id="COG0628">
    <property type="taxonomic scope" value="Bacteria"/>
</dbReference>
<keyword evidence="5 8" id="KW-0812">Transmembrane</keyword>
<dbReference type="Pfam" id="PF01594">
    <property type="entry name" value="AI-2E_transport"/>
    <property type="match status" value="1"/>
</dbReference>
<dbReference type="InterPro" id="IPR002549">
    <property type="entry name" value="AI-2E-like"/>
</dbReference>
<evidence type="ECO:0000256" key="5">
    <source>
        <dbReference type="ARBA" id="ARBA00022692"/>
    </source>
</evidence>
<dbReference type="PANTHER" id="PTHR21716">
    <property type="entry name" value="TRANSMEMBRANE PROTEIN"/>
    <property type="match status" value="1"/>
</dbReference>
<feature type="transmembrane region" description="Helical" evidence="8">
    <location>
        <begin position="246"/>
        <end position="266"/>
    </location>
</feature>
<keyword evidence="3" id="KW-0813">Transport</keyword>
<evidence type="ECO:0000256" key="8">
    <source>
        <dbReference type="SAM" id="Phobius"/>
    </source>
</evidence>
<keyword evidence="4" id="KW-1003">Cell membrane</keyword>
<sequence length="356" mass="39378">MLEMVSCWYKQRFSDPHAVSLAAILVFGFIIIYFFGNLIAPLLVAMVLAYLLEWPVVNLSRLGISRTLSVVLVILIFTSLMLMAVFGLVPTIWQQVGNFTNDVPNMYIGLQNFVSIVPKRYPELANLQIVELLIANIKNQVIAVGESILKGSVASLLSIATLVVYLVLVPILVFFLLKDKQEMISIVTVVLPKNRKLANKVWYEMNDQISNYIRGKVLEILIVGGISYVALAVLGLRYAVLLSVAIGFSVLVPYIGAAVVTVPVAIIGLFQWGLTPQFYWLMLIYSSIQTLDGNILVPVLFSEAVNLHPVAIISSVLVFGGFWGFWGVFFAIPLATLVKAVWNVLSNHDEDVSAEE</sequence>
<feature type="transmembrane region" description="Helical" evidence="8">
    <location>
        <begin position="20"/>
        <end position="52"/>
    </location>
</feature>
<name>A0A084CP19_9GAMM</name>
<keyword evidence="6 8" id="KW-1133">Transmembrane helix</keyword>
<dbReference type="GO" id="GO:0005886">
    <property type="term" value="C:plasma membrane"/>
    <property type="evidence" value="ECO:0007669"/>
    <property type="project" value="UniProtKB-SubCell"/>
</dbReference>
<proteinExistence type="inferred from homology"/>
<evidence type="ECO:0000256" key="2">
    <source>
        <dbReference type="ARBA" id="ARBA00009773"/>
    </source>
</evidence>
<feature type="transmembrane region" description="Helical" evidence="8">
    <location>
        <begin position="64"/>
        <end position="89"/>
    </location>
</feature>
<feature type="transmembrane region" description="Helical" evidence="8">
    <location>
        <begin position="307"/>
        <end position="332"/>
    </location>
</feature>
<organism evidence="9 10">
    <name type="scientific">Candidatus Photodesmus blepharonis</name>
    <dbReference type="NCBI Taxonomy" id="1179155"/>
    <lineage>
        <taxon>Bacteria</taxon>
        <taxon>Pseudomonadati</taxon>
        <taxon>Pseudomonadota</taxon>
        <taxon>Gammaproteobacteria</taxon>
        <taxon>Vibrionales</taxon>
        <taxon>Vibrionaceae</taxon>
        <taxon>Candidatus Photodesmus</taxon>
    </lineage>
</organism>
<dbReference type="Proteomes" id="UP000053784">
    <property type="component" value="Unassembled WGS sequence"/>
</dbReference>
<dbReference type="AlphaFoldDB" id="A0A084CP19"/>
<protein>
    <submittedName>
        <fullName evidence="9">Permease</fullName>
    </submittedName>
</protein>
<comment type="subcellular location">
    <subcellularLocation>
        <location evidence="1">Cell membrane</location>
        <topology evidence="1">Multi-pass membrane protein</topology>
    </subcellularLocation>
</comment>
<feature type="transmembrane region" description="Helical" evidence="8">
    <location>
        <begin position="217"/>
        <end position="240"/>
    </location>
</feature>
<feature type="transmembrane region" description="Helical" evidence="8">
    <location>
        <begin position="156"/>
        <end position="177"/>
    </location>
</feature>
<gene>
    <name evidence="9" type="primary">perM</name>
    <name evidence="9" type="ORF">CF67_14075</name>
</gene>
<keyword evidence="7 8" id="KW-0472">Membrane</keyword>
<dbReference type="EMBL" id="JGVK01000006">
    <property type="protein sequence ID" value="KEY91548.1"/>
    <property type="molecule type" value="Genomic_DNA"/>
</dbReference>
<dbReference type="OrthoDB" id="5562213at2"/>
<evidence type="ECO:0000256" key="7">
    <source>
        <dbReference type="ARBA" id="ARBA00023136"/>
    </source>
</evidence>
<comment type="caution">
    <text evidence="9">The sequence shown here is derived from an EMBL/GenBank/DDBJ whole genome shotgun (WGS) entry which is preliminary data.</text>
</comment>
<dbReference type="GO" id="GO:0055085">
    <property type="term" value="P:transmembrane transport"/>
    <property type="evidence" value="ECO:0007669"/>
    <property type="project" value="TreeGrafter"/>
</dbReference>
<evidence type="ECO:0000313" key="10">
    <source>
        <dbReference type="Proteomes" id="UP000053784"/>
    </source>
</evidence>
<evidence type="ECO:0000256" key="1">
    <source>
        <dbReference type="ARBA" id="ARBA00004651"/>
    </source>
</evidence>
<dbReference type="RefSeq" id="WP_034413280.1">
    <property type="nucleotide sequence ID" value="NZ_JGVK01000006.1"/>
</dbReference>